<dbReference type="AlphaFoldDB" id="A0A2P2R316"/>
<organism evidence="1">
    <name type="scientific">Rhizophora mucronata</name>
    <name type="common">Asiatic mangrove</name>
    <dbReference type="NCBI Taxonomy" id="61149"/>
    <lineage>
        <taxon>Eukaryota</taxon>
        <taxon>Viridiplantae</taxon>
        <taxon>Streptophyta</taxon>
        <taxon>Embryophyta</taxon>
        <taxon>Tracheophyta</taxon>
        <taxon>Spermatophyta</taxon>
        <taxon>Magnoliopsida</taxon>
        <taxon>eudicotyledons</taxon>
        <taxon>Gunneridae</taxon>
        <taxon>Pentapetalae</taxon>
        <taxon>rosids</taxon>
        <taxon>fabids</taxon>
        <taxon>Malpighiales</taxon>
        <taxon>Rhizophoraceae</taxon>
        <taxon>Rhizophora</taxon>
    </lineage>
</organism>
<protein>
    <submittedName>
        <fullName evidence="1">Uncharacterized protein</fullName>
    </submittedName>
</protein>
<sequence length="35" mass="3956">MTVEWGSGVGKSKLYEIKFIIKVVLDLTEVETVQD</sequence>
<reference evidence="1" key="1">
    <citation type="submission" date="2018-02" db="EMBL/GenBank/DDBJ databases">
        <title>Rhizophora mucronata_Transcriptome.</title>
        <authorList>
            <person name="Meera S.P."/>
            <person name="Sreeshan A."/>
            <person name="Augustine A."/>
        </authorList>
    </citation>
    <scope>NUCLEOTIDE SEQUENCE</scope>
    <source>
        <tissue evidence="1">Leaf</tissue>
    </source>
</reference>
<proteinExistence type="predicted"/>
<dbReference type="EMBL" id="GGEC01093168">
    <property type="protein sequence ID" value="MBX73652.1"/>
    <property type="molecule type" value="Transcribed_RNA"/>
</dbReference>
<evidence type="ECO:0000313" key="1">
    <source>
        <dbReference type="EMBL" id="MBX73652.1"/>
    </source>
</evidence>
<name>A0A2P2R316_RHIMU</name>
<accession>A0A2P2R316</accession>